<reference evidence="6" key="1">
    <citation type="submission" date="2019-11" db="EMBL/GenBank/DDBJ databases">
        <title>Acidithiobacillus ferrianus sp. nov.: a facultatively anaerobic and extremely acidophilic chemolithoautotroph.</title>
        <authorList>
            <person name="Norris P.R."/>
            <person name="Falagan C."/>
            <person name="Moya-Beltran A."/>
            <person name="Castro M."/>
            <person name="Quatrini R."/>
            <person name="Johnson D.B."/>
        </authorList>
    </citation>
    <scope>NUCLEOTIDE SEQUENCE [LARGE SCALE GENOMIC DNA]</scope>
    <source>
        <strain evidence="6">MG</strain>
    </source>
</reference>
<accession>A0A845U7F2</accession>
<dbReference type="RefSeq" id="WP_163096023.1">
    <property type="nucleotide sequence ID" value="NZ_CP127523.1"/>
</dbReference>
<evidence type="ECO:0000256" key="3">
    <source>
        <dbReference type="ARBA" id="ARBA00023315"/>
    </source>
</evidence>
<comment type="caution">
    <text evidence="6">The sequence shown here is derived from an EMBL/GenBank/DDBJ whole genome shotgun (WGS) entry which is preliminary data.</text>
</comment>
<keyword evidence="4" id="KW-0472">Membrane</keyword>
<feature type="domain" description="Phospholipid/glycerol acyltransferase" evidence="5">
    <location>
        <begin position="87"/>
        <end position="195"/>
    </location>
</feature>
<evidence type="ECO:0000256" key="2">
    <source>
        <dbReference type="ARBA" id="ARBA00022679"/>
    </source>
</evidence>
<keyword evidence="4" id="KW-0812">Transmembrane</keyword>
<dbReference type="Pfam" id="PF01553">
    <property type="entry name" value="Acyltransferase"/>
    <property type="match status" value="1"/>
</dbReference>
<dbReference type="AlphaFoldDB" id="A0A845U7F2"/>
<dbReference type="GO" id="GO:0006654">
    <property type="term" value="P:phosphatidic acid biosynthetic process"/>
    <property type="evidence" value="ECO:0007669"/>
    <property type="project" value="TreeGrafter"/>
</dbReference>
<keyword evidence="4" id="KW-1133">Transmembrane helix</keyword>
<dbReference type="InterPro" id="IPR002123">
    <property type="entry name" value="Plipid/glycerol_acylTrfase"/>
</dbReference>
<name>A0A845U7F2_9PROT</name>
<dbReference type="PANTHER" id="PTHR10434:SF66">
    <property type="entry name" value="PHOSPHOLIPID_GLYCEROL ACYLTRANSFERASE DOMAIN-CONTAINING PROTEIN"/>
    <property type="match status" value="1"/>
</dbReference>
<evidence type="ECO:0000256" key="1">
    <source>
        <dbReference type="ARBA" id="ARBA00005189"/>
    </source>
</evidence>
<protein>
    <submittedName>
        <fullName evidence="6">1-acyl-sn-glycerol-3-phosphate acyltransferase</fullName>
    </submittedName>
</protein>
<dbReference type="SMART" id="SM00563">
    <property type="entry name" value="PlsC"/>
    <property type="match status" value="1"/>
</dbReference>
<dbReference type="GO" id="GO:0003841">
    <property type="term" value="F:1-acylglycerol-3-phosphate O-acyltransferase activity"/>
    <property type="evidence" value="ECO:0007669"/>
    <property type="project" value="TreeGrafter"/>
</dbReference>
<keyword evidence="3 6" id="KW-0012">Acyltransferase</keyword>
<sequence>MRIIKKIRLAREYLIFYNGLALLASLSLLWSIFALPMNILLPKKWKKPTGRLVISFGFRLYLRILSLTGACHFDIGALDALRNEPPMIIAPNHPSLLDALMVLSRMPYLACVMKAELVNNLFFGAGARLACYIRNDSLRHMLQRAIDELRGGSHLLFFPEGTRSDRFPIGTIRGSVGLIAQQANVPVQTILITADSDFLGKRWPFFRKPGMPIHYRIEIGRRFNPPSDAHQFMADLEAYFQAALAKPPLPSKRSSGSGS</sequence>
<evidence type="ECO:0000256" key="4">
    <source>
        <dbReference type="SAM" id="Phobius"/>
    </source>
</evidence>
<dbReference type="EMBL" id="WNJL01000011">
    <property type="protein sequence ID" value="NDU41455.1"/>
    <property type="molecule type" value="Genomic_DNA"/>
</dbReference>
<organism evidence="6">
    <name type="scientific">Acidithiobacillus ferrianus</name>
    <dbReference type="NCBI Taxonomy" id="2678518"/>
    <lineage>
        <taxon>Bacteria</taxon>
        <taxon>Pseudomonadati</taxon>
        <taxon>Pseudomonadota</taxon>
        <taxon>Acidithiobacillia</taxon>
        <taxon>Acidithiobacillales</taxon>
        <taxon>Acidithiobacillaceae</taxon>
        <taxon>Acidithiobacillus</taxon>
    </lineage>
</organism>
<dbReference type="SUPFAM" id="SSF69593">
    <property type="entry name" value="Glycerol-3-phosphate (1)-acyltransferase"/>
    <property type="match status" value="1"/>
</dbReference>
<proteinExistence type="predicted"/>
<dbReference type="CDD" id="cd07989">
    <property type="entry name" value="LPLAT_AGPAT-like"/>
    <property type="match status" value="1"/>
</dbReference>
<evidence type="ECO:0000259" key="5">
    <source>
        <dbReference type="SMART" id="SM00563"/>
    </source>
</evidence>
<evidence type="ECO:0000313" key="6">
    <source>
        <dbReference type="EMBL" id="NDU41455.1"/>
    </source>
</evidence>
<gene>
    <name evidence="6" type="ORF">GL267_01995</name>
</gene>
<keyword evidence="2 6" id="KW-0808">Transferase</keyword>
<dbReference type="PANTHER" id="PTHR10434">
    <property type="entry name" value="1-ACYL-SN-GLYCEROL-3-PHOSPHATE ACYLTRANSFERASE"/>
    <property type="match status" value="1"/>
</dbReference>
<comment type="pathway">
    <text evidence="1">Lipid metabolism.</text>
</comment>
<feature type="transmembrane region" description="Helical" evidence="4">
    <location>
        <begin position="20"/>
        <end position="40"/>
    </location>
</feature>